<evidence type="ECO:0000256" key="8">
    <source>
        <dbReference type="ARBA" id="ARBA00023128"/>
    </source>
</evidence>
<dbReference type="Pfam" id="PF22527">
    <property type="entry name" value="DEXQc_Suv3"/>
    <property type="match status" value="1"/>
</dbReference>
<evidence type="ECO:0000256" key="2">
    <source>
        <dbReference type="ARBA" id="ARBA00012552"/>
    </source>
</evidence>
<evidence type="ECO:0000313" key="13">
    <source>
        <dbReference type="Proteomes" id="UP000422736"/>
    </source>
</evidence>
<dbReference type="PANTHER" id="PTHR12131">
    <property type="entry name" value="ATP-DEPENDENT RNA AND DNA HELICASE"/>
    <property type="match status" value="1"/>
</dbReference>
<dbReference type="PROSITE" id="PS51194">
    <property type="entry name" value="HELICASE_CTER"/>
    <property type="match status" value="1"/>
</dbReference>
<dbReference type="InterPro" id="IPR014001">
    <property type="entry name" value="Helicase_ATP-bd"/>
</dbReference>
<dbReference type="InterPro" id="IPR050699">
    <property type="entry name" value="RNA-DNA_Helicase"/>
</dbReference>
<evidence type="ECO:0000256" key="3">
    <source>
        <dbReference type="ARBA" id="ARBA00022741"/>
    </source>
</evidence>
<dbReference type="InterPro" id="IPR055206">
    <property type="entry name" value="DEXQc_SUV3"/>
</dbReference>
<reference evidence="12 13" key="1">
    <citation type="submission" date="2016-03" db="EMBL/GenBank/DDBJ databases">
        <title>How can Kluyveromyces marxianus grow so fast - potential evolutionary course in Saccharomyces Complex revealed by comparative genomics.</title>
        <authorList>
            <person name="Mo W."/>
            <person name="Lu W."/>
            <person name="Yang X."/>
            <person name="Qi J."/>
            <person name="Lv H."/>
        </authorList>
    </citation>
    <scope>NUCLEOTIDE SEQUENCE [LARGE SCALE GENOMIC DNA]</scope>
    <source>
        <strain evidence="12 13">FIM1</strain>
    </source>
</reference>
<evidence type="ECO:0000256" key="10">
    <source>
        <dbReference type="SAM" id="MobiDB-lite"/>
    </source>
</evidence>
<dbReference type="PANTHER" id="PTHR12131:SF1">
    <property type="entry name" value="ATP-DEPENDENT RNA HELICASE SUPV3L1, MITOCHONDRIAL-RELATED"/>
    <property type="match status" value="1"/>
</dbReference>
<proteinExistence type="predicted"/>
<feature type="region of interest" description="Disordered" evidence="10">
    <location>
        <begin position="723"/>
        <end position="748"/>
    </location>
</feature>
<dbReference type="SMART" id="SM00490">
    <property type="entry name" value="HELICc"/>
    <property type="match status" value="1"/>
</dbReference>
<dbReference type="EC" id="3.6.4.13" evidence="2"/>
<evidence type="ECO:0000256" key="6">
    <source>
        <dbReference type="ARBA" id="ARBA00022840"/>
    </source>
</evidence>
<keyword evidence="7" id="KW-0809">Transit peptide</keyword>
<evidence type="ECO:0000259" key="11">
    <source>
        <dbReference type="PROSITE" id="PS51194"/>
    </source>
</evidence>
<sequence length="748" mass="85882">MLKLYLRTVRNRSLQVVFRRQIHKNYSGKTLPFSSRNWLVHPQKFKYLPKSEQDTTASTVIPLQFEKSDNKANNGNIYLEDKEFRENLDKALTQAHSNLLIGYTNYDIFSANATWMRLRELLYYQLSHISELKPLSSFQLTAPELLKPTNPGDLLNQLLSVNQIPDHIWKSVLEKEEYSVAEQYYFILKNFYYFIRNQEIEPQTRPSWSDVDSGLDISNPSEWFPEARKLKRTIIMHIGPTNSGKTYNALQKLKQCQRGYYAGPLRLLAREVYDKFQSDGIRCNLLTGEEVIEDLDSMGNRAGLTSGTVEMIPLNEEFDVCVLDEVQMVGDKERGWAWTNAILGVQASEIHLCGEESVLPLMNKIVKLTGDTLVVNKYKRLGTLEIEHQPLAGKFKGLKAGDCVIAFSKKTILDLKLTIERQTDLKVAVIYGSLPPETRVKQAKLFNSGEYDVLVASDAIGMGLNLSINRVIFTSAEKFNGVEVLPLTFSNIKQIGGRAGRYKPPGRDNSGDGPSVGHITALDYDTLRAVRRGINAPVQFLEKAVVWPTDDLINNLISYYPPGTKVSVLLKKFQENISSCSNKMFELSNIVDRVEALSTFEDMRGLTLWDKLKLSNAPIRLSPLVSRTFNSFCKTIAERSTTSLLNYNLPFVLLHRKFIKDESVSLQFYEEFHQVINLYCWLHIRYPQLFVDYESAIDLKNLCEMIIFKKLEFLKQNPYRKTLNSNQTRNSRFQQEKRRHNLPFPKRI</sequence>
<dbReference type="CDD" id="cd17913">
    <property type="entry name" value="DEXQc_Suv3"/>
    <property type="match status" value="1"/>
</dbReference>
<dbReference type="CDD" id="cd18805">
    <property type="entry name" value="SF2_C_suv3"/>
    <property type="match status" value="1"/>
</dbReference>
<evidence type="ECO:0000256" key="5">
    <source>
        <dbReference type="ARBA" id="ARBA00022806"/>
    </source>
</evidence>
<dbReference type="Pfam" id="PF00271">
    <property type="entry name" value="Helicase_C"/>
    <property type="match status" value="1"/>
</dbReference>
<evidence type="ECO:0000313" key="12">
    <source>
        <dbReference type="EMBL" id="QGN17178.1"/>
    </source>
</evidence>
<protein>
    <recommendedName>
        <fullName evidence="2">RNA helicase</fullName>
        <ecNumber evidence="2">3.6.4.13</ecNumber>
    </recommendedName>
</protein>
<dbReference type="InterPro" id="IPR044774">
    <property type="entry name" value="Suv3_DEXQc"/>
</dbReference>
<comment type="catalytic activity">
    <reaction evidence="9">
        <text>ATP + H2O = ADP + phosphate + H(+)</text>
        <dbReference type="Rhea" id="RHEA:13065"/>
        <dbReference type="ChEBI" id="CHEBI:15377"/>
        <dbReference type="ChEBI" id="CHEBI:15378"/>
        <dbReference type="ChEBI" id="CHEBI:30616"/>
        <dbReference type="ChEBI" id="CHEBI:43474"/>
        <dbReference type="ChEBI" id="CHEBI:456216"/>
        <dbReference type="EC" id="3.6.4.13"/>
    </reaction>
</comment>
<accession>A0ABX6EY08</accession>
<evidence type="ECO:0000256" key="4">
    <source>
        <dbReference type="ARBA" id="ARBA00022801"/>
    </source>
</evidence>
<organism evidence="12 13">
    <name type="scientific">Kluyveromyces marxianus</name>
    <name type="common">Yeast</name>
    <name type="synonym">Candida kefyr</name>
    <dbReference type="NCBI Taxonomy" id="4911"/>
    <lineage>
        <taxon>Eukaryota</taxon>
        <taxon>Fungi</taxon>
        <taxon>Dikarya</taxon>
        <taxon>Ascomycota</taxon>
        <taxon>Saccharomycotina</taxon>
        <taxon>Saccharomycetes</taxon>
        <taxon>Saccharomycetales</taxon>
        <taxon>Saccharomycetaceae</taxon>
        <taxon>Kluyveromyces</taxon>
    </lineage>
</organism>
<dbReference type="SMART" id="SM00487">
    <property type="entry name" value="DEXDc"/>
    <property type="match status" value="1"/>
</dbReference>
<name>A0ABX6EY08_KLUMA</name>
<feature type="domain" description="Helicase C-terminal" evidence="11">
    <location>
        <begin position="376"/>
        <end position="557"/>
    </location>
</feature>
<dbReference type="Pfam" id="PF12513">
    <property type="entry name" value="SUV3_C"/>
    <property type="match status" value="1"/>
</dbReference>
<evidence type="ECO:0000256" key="9">
    <source>
        <dbReference type="ARBA" id="ARBA00047984"/>
    </source>
</evidence>
<dbReference type="GO" id="GO:0004386">
    <property type="term" value="F:helicase activity"/>
    <property type="evidence" value="ECO:0007669"/>
    <property type="project" value="UniProtKB-KW"/>
</dbReference>
<feature type="compositionally biased region" description="Basic residues" evidence="10">
    <location>
        <begin position="737"/>
        <end position="748"/>
    </location>
</feature>
<dbReference type="InterPro" id="IPR001650">
    <property type="entry name" value="Helicase_C-like"/>
</dbReference>
<dbReference type="InterPro" id="IPR022192">
    <property type="entry name" value="SUV3_C"/>
</dbReference>
<keyword evidence="6" id="KW-0067">ATP-binding</keyword>
<gene>
    <name evidence="12" type="primary">SUV3</name>
    <name evidence="12" type="ORF">FIM1_3909</name>
</gene>
<dbReference type="EMBL" id="CP015059">
    <property type="protein sequence ID" value="QGN17178.1"/>
    <property type="molecule type" value="Genomic_DNA"/>
</dbReference>
<dbReference type="Gene3D" id="1.20.272.40">
    <property type="match status" value="1"/>
</dbReference>
<keyword evidence="5 12" id="KW-0347">Helicase</keyword>
<keyword evidence="13" id="KW-1185">Reference proteome</keyword>
<keyword evidence="3" id="KW-0547">Nucleotide-binding</keyword>
<dbReference type="InterPro" id="IPR027417">
    <property type="entry name" value="P-loop_NTPase"/>
</dbReference>
<keyword evidence="8" id="KW-0496">Mitochondrion</keyword>
<feature type="compositionally biased region" description="Polar residues" evidence="10">
    <location>
        <begin position="723"/>
        <end position="733"/>
    </location>
</feature>
<evidence type="ECO:0000256" key="7">
    <source>
        <dbReference type="ARBA" id="ARBA00022946"/>
    </source>
</evidence>
<keyword evidence="4" id="KW-0378">Hydrolase</keyword>
<dbReference type="Gene3D" id="1.20.58.1080">
    <property type="match status" value="1"/>
</dbReference>
<evidence type="ECO:0000256" key="1">
    <source>
        <dbReference type="ARBA" id="ARBA00004173"/>
    </source>
</evidence>
<dbReference type="Proteomes" id="UP000422736">
    <property type="component" value="Chromosome 6"/>
</dbReference>
<dbReference type="SUPFAM" id="SSF52540">
    <property type="entry name" value="P-loop containing nucleoside triphosphate hydrolases"/>
    <property type="match status" value="1"/>
</dbReference>
<comment type="subcellular location">
    <subcellularLocation>
        <location evidence="1">Mitochondrion</location>
    </subcellularLocation>
</comment>
<dbReference type="Gene3D" id="3.40.50.300">
    <property type="entry name" value="P-loop containing nucleotide triphosphate hydrolases"/>
    <property type="match status" value="2"/>
</dbReference>